<evidence type="ECO:0000313" key="2">
    <source>
        <dbReference type="EMBL" id="ATQ84309.2"/>
    </source>
</evidence>
<dbReference type="PANTHER" id="PTHR37301">
    <property type="entry name" value="DNA-BINDING PROTEIN-RELATED"/>
    <property type="match status" value="1"/>
</dbReference>
<dbReference type="GO" id="GO:0003677">
    <property type="term" value="F:DNA binding"/>
    <property type="evidence" value="ECO:0007669"/>
    <property type="project" value="InterPro"/>
</dbReference>
<dbReference type="RefSeq" id="WP_040403339.1">
    <property type="nucleotide sequence ID" value="NZ_CP014238.1"/>
</dbReference>
<dbReference type="InterPro" id="IPR010982">
    <property type="entry name" value="Lambda_DNA-bd_dom_sf"/>
</dbReference>
<evidence type="ECO:0000313" key="4">
    <source>
        <dbReference type="EMBL" id="PKZ67720.1"/>
    </source>
</evidence>
<evidence type="ECO:0000313" key="3">
    <source>
        <dbReference type="EMBL" id="MDI4510758.1"/>
    </source>
</evidence>
<evidence type="ECO:0000313" key="8">
    <source>
        <dbReference type="Proteomes" id="UP000234914"/>
    </source>
</evidence>
<reference evidence="7" key="3">
    <citation type="journal article" date="2018" name="Genome Announc.">
        <title>Complete Genome Sequences of Three Moraxella osloensis Strains Isolated from Human Skin.</title>
        <authorList>
            <person name="Lim J.Y."/>
            <person name="Hwang I."/>
            <person name="Ganzorig M."/>
            <person name="Huang S.L."/>
            <person name="Cho G.S."/>
            <person name="Franz C.M.A.P."/>
            <person name="Lee K."/>
        </authorList>
    </citation>
    <scope>NUCLEOTIDE SEQUENCE [LARGE SCALE GENOMIC DNA]</scope>
    <source>
        <strain evidence="7">YHS</strain>
    </source>
</reference>
<organism evidence="4 8">
    <name type="scientific">Faucicola osloensis</name>
    <name type="common">Moraxella osloensis</name>
    <dbReference type="NCBI Taxonomy" id="34062"/>
    <lineage>
        <taxon>Bacteria</taxon>
        <taxon>Pseudomonadati</taxon>
        <taxon>Pseudomonadota</taxon>
        <taxon>Gammaproteobacteria</taxon>
        <taxon>Moraxellales</taxon>
        <taxon>Moraxellaceae</taxon>
        <taxon>Faucicola</taxon>
    </lineage>
</organism>
<dbReference type="EMBL" id="SSCJ01000012">
    <property type="protein sequence ID" value="MDI4510758.1"/>
    <property type="molecule type" value="Genomic_DNA"/>
</dbReference>
<dbReference type="PANTHER" id="PTHR37301:SF1">
    <property type="entry name" value="DNA-BINDING PROTEIN"/>
    <property type="match status" value="1"/>
</dbReference>
<dbReference type="Proteomes" id="UP000255230">
    <property type="component" value="Unassembled WGS sequence"/>
</dbReference>
<dbReference type="AlphaFoldDB" id="A0A120KRC7"/>
<name>A0A120KRC7_FAUOS</name>
<evidence type="ECO:0000313" key="5">
    <source>
        <dbReference type="EMBL" id="STZ04907.1"/>
    </source>
</evidence>
<geneLocation type="plasmid" evidence="2">
    <name>pYHS3</name>
</geneLocation>
<dbReference type="InterPro" id="IPR001387">
    <property type="entry name" value="Cro/C1-type_HTH"/>
</dbReference>
<dbReference type="EMBL" id="PKJS01000027">
    <property type="protein sequence ID" value="PKZ67720.1"/>
    <property type="molecule type" value="Genomic_DNA"/>
</dbReference>
<accession>A0A120KRC7</accession>
<dbReference type="EMBL" id="UGPY01000004">
    <property type="protein sequence ID" value="STZ04907.1"/>
    <property type="molecule type" value="Genomic_DNA"/>
</dbReference>
<reference evidence="4 8" key="2">
    <citation type="submission" date="2017-12" db="EMBL/GenBank/DDBJ databases">
        <title>Phylogenetic diversity of female urinary microbiome.</title>
        <authorList>
            <person name="Thomas-White K."/>
            <person name="Wolfe A.J."/>
        </authorList>
    </citation>
    <scope>NUCLEOTIDE SEQUENCE [LARGE SCALE GENOMIC DNA]</scope>
    <source>
        <strain evidence="4 8">UMB0416</strain>
    </source>
</reference>
<evidence type="ECO:0000313" key="7">
    <source>
        <dbReference type="Proteomes" id="UP000229521"/>
    </source>
</evidence>
<reference evidence="5 9" key="4">
    <citation type="submission" date="2018-06" db="EMBL/GenBank/DDBJ databases">
        <authorList>
            <consortium name="Pathogen Informatics"/>
            <person name="Doyle S."/>
        </authorList>
    </citation>
    <scope>NUCLEOTIDE SEQUENCE [LARGE SCALE GENOMIC DNA]</scope>
    <source>
        <strain evidence="5 9">NCTC10465</strain>
    </source>
</reference>
<dbReference type="GeneID" id="35779536"/>
<dbReference type="EMBL" id="UGPY01000004">
    <property type="protein sequence ID" value="STZ04945.1"/>
    <property type="molecule type" value="Genomic_DNA"/>
</dbReference>
<dbReference type="Proteomes" id="UP000234914">
    <property type="component" value="Unassembled WGS sequence"/>
</dbReference>
<dbReference type="Pfam" id="PF13443">
    <property type="entry name" value="HTH_26"/>
    <property type="match status" value="1"/>
</dbReference>
<geneLocation type="plasmid" evidence="7">
    <name>pyhs3</name>
</geneLocation>
<dbReference type="Gene3D" id="1.10.260.40">
    <property type="entry name" value="lambda repressor-like DNA-binding domains"/>
    <property type="match status" value="1"/>
</dbReference>
<keyword evidence="2" id="KW-0614">Plasmid</keyword>
<keyword evidence="9" id="KW-1185">Reference proteome</keyword>
<protein>
    <submittedName>
        <fullName evidence="5">Predicted transcriptional regulator</fullName>
    </submittedName>
    <submittedName>
        <fullName evidence="4">XRE family transcriptional regulator</fullName>
    </submittedName>
</protein>
<evidence type="ECO:0000259" key="1">
    <source>
        <dbReference type="Pfam" id="PF13443"/>
    </source>
</evidence>
<dbReference type="KEGG" id="mos:AXE82_11815"/>
<reference evidence="2" key="1">
    <citation type="submission" date="2017-10" db="EMBL/GenBank/DDBJ databases">
        <title>Complete Genome Sequence from Moraxella oslensis YHS isolated from human skin.</title>
        <authorList>
            <person name="Lee K."/>
            <person name="Lim J.Y."/>
            <person name="Hwang I."/>
        </authorList>
    </citation>
    <scope>NUCLEOTIDE SEQUENCE</scope>
    <source>
        <strain evidence="2">YHS</strain>
        <plasmid evidence="2">pYHS3</plasmid>
    </source>
</reference>
<dbReference type="CDD" id="cd00093">
    <property type="entry name" value="HTH_XRE"/>
    <property type="match status" value="1"/>
</dbReference>
<gene>
    <name evidence="4" type="ORF">CYJ96_12260</name>
    <name evidence="3" type="ORF">E6P75_11175</name>
    <name evidence="5" type="ORF">NCTC10465_02362</name>
    <name evidence="6" type="ORF">NCTC10465_02401</name>
    <name evidence="2" type="ORF">YHS_10235</name>
</gene>
<sequence length="79" mass="9137">MIKINLPVLLAQRGLKVADIDRDLDISRSTLYRLYNNDVIKIDIDAIDKLCKYLDCAPGDIILYVDDDESQHNKKEQPY</sequence>
<dbReference type="SUPFAM" id="SSF47413">
    <property type="entry name" value="lambda repressor-like DNA-binding domains"/>
    <property type="match status" value="1"/>
</dbReference>
<proteinExistence type="predicted"/>
<evidence type="ECO:0000313" key="9">
    <source>
        <dbReference type="Proteomes" id="UP000255230"/>
    </source>
</evidence>
<reference evidence="3" key="5">
    <citation type="submission" date="2019-04" db="EMBL/GenBank/DDBJ databases">
        <title>Moraxella osloensis CCUG 73412, isolated from corneal scrapings as causative agent of keratitis.</title>
        <authorList>
            <person name="Connolly G."/>
            <person name="Jaen-Luchoro D."/>
            <person name="Pinyeiro-Iglesias B."/>
            <person name="Curry A."/>
            <person name="Knowles S."/>
            <person name="Moore E.R.B."/>
        </authorList>
    </citation>
    <scope>NUCLEOTIDE SEQUENCE</scope>
    <source>
        <strain evidence="3">CCUG 73412</strain>
    </source>
</reference>
<feature type="domain" description="HTH cro/C1-type" evidence="1">
    <location>
        <begin position="5"/>
        <end position="67"/>
    </location>
</feature>
<dbReference type="EMBL" id="CP024179">
    <property type="protein sequence ID" value="ATQ84309.2"/>
    <property type="molecule type" value="Genomic_DNA"/>
</dbReference>
<evidence type="ECO:0000313" key="6">
    <source>
        <dbReference type="EMBL" id="STZ04945.1"/>
    </source>
</evidence>